<evidence type="ECO:0000259" key="2">
    <source>
        <dbReference type="Pfam" id="PF10881"/>
    </source>
</evidence>
<organism evidence="3">
    <name type="scientific">Inoviridae sp. ctJfE44</name>
    <dbReference type="NCBI Taxonomy" id="2825779"/>
    <lineage>
        <taxon>Viruses</taxon>
        <taxon>Monodnaviria</taxon>
        <taxon>Loebvirae</taxon>
        <taxon>Hofneiviricota</taxon>
        <taxon>Faserviricetes</taxon>
        <taxon>Tubulavirales</taxon>
        <taxon>Inoviridae</taxon>
    </lineage>
</organism>
<feature type="domain" description="DUF2726" evidence="2">
    <location>
        <begin position="67"/>
        <end position="171"/>
    </location>
</feature>
<dbReference type="EMBL" id="BK016060">
    <property type="protein sequence ID" value="DAF91728.1"/>
    <property type="molecule type" value="Genomic_DNA"/>
</dbReference>
<dbReference type="Pfam" id="PF10881">
    <property type="entry name" value="DUF2726"/>
    <property type="match status" value="1"/>
</dbReference>
<name>A0A8S5UB83_9VIRU</name>
<reference evidence="3" key="1">
    <citation type="journal article" date="2021" name="Proc. Natl. Acad. Sci. U.S.A.">
        <title>A Catalog of Tens of Thousands of Viruses from Human Metagenomes Reveals Hidden Associations with Chronic Diseases.</title>
        <authorList>
            <person name="Tisza M.J."/>
            <person name="Buck C.B."/>
        </authorList>
    </citation>
    <scope>NUCLEOTIDE SEQUENCE</scope>
    <source>
        <strain evidence="3">CtJfE44</strain>
    </source>
</reference>
<proteinExistence type="predicted"/>
<evidence type="ECO:0000313" key="3">
    <source>
        <dbReference type="EMBL" id="DAF91728.1"/>
    </source>
</evidence>
<protein>
    <recommendedName>
        <fullName evidence="2">DUF2726 domain-containing protein</fullName>
    </recommendedName>
</protein>
<feature type="region of interest" description="Disordered" evidence="1">
    <location>
        <begin position="27"/>
        <end position="46"/>
    </location>
</feature>
<evidence type="ECO:0000256" key="1">
    <source>
        <dbReference type="SAM" id="MobiDB-lite"/>
    </source>
</evidence>
<feature type="compositionally biased region" description="Polar residues" evidence="1">
    <location>
        <begin position="34"/>
        <end position="46"/>
    </location>
</feature>
<dbReference type="InterPro" id="IPR024402">
    <property type="entry name" value="DUF2726"/>
</dbReference>
<sequence>MDWGILIVIGIIIIVLEVASQIVKNKKTNEKPHNSNSNGADETLNSTGALEQKEEISFSDYSFYRKKYLFTKNEFYFYKQLQKISEERNLIPLAKVRLADFVEVTSKSDYMKYFAKIRSKHIDFLLLDKETLKIVVAIELDDNSHSNEKDEFKNKLFEQINIPLIRCKGKGTVEEQLQTILANSNC</sequence>
<accession>A0A8S5UB83</accession>